<evidence type="ECO:0000256" key="3">
    <source>
        <dbReference type="PIRNR" id="PIRNR001365"/>
    </source>
</evidence>
<sequence>MPTTPQAFTGLSAFPLTPADESGRVDTDALQRLLARIVEAKVDSIGLLGSTGTYMYLSREERRRAVKAAIECVAGRVPLIVGIGTLRTDDAAALARDAAGADALLLAPVSYTPLTEEEAFRHYEAVAGATDLPLSIYNTPSTTHFSFSEALIQRLAGLANISAIKMPLPKDGDFAGEIGRIRATAPSGFAIGYSGDWGCPSALLAGADCWYSVVAGLFPKPALALARAAIAGDAEETARLERAFQPLWDYFKAHGGLRASHAAATVLGLKVGPLPRPLLPLGPDALASIETAITGLDA</sequence>
<dbReference type="CDD" id="cd00408">
    <property type="entry name" value="DHDPS-like"/>
    <property type="match status" value="1"/>
</dbReference>
<dbReference type="PIRSF" id="PIRSF001365">
    <property type="entry name" value="DHDPS"/>
    <property type="match status" value="1"/>
</dbReference>
<name>A0A5C4XSL0_9HYPH</name>
<gene>
    <name evidence="6" type="ORF">FHP24_05230</name>
</gene>
<evidence type="ECO:0000256" key="1">
    <source>
        <dbReference type="ARBA" id="ARBA00007592"/>
    </source>
</evidence>
<feature type="active site" description="Schiff-base intermediate with substrate" evidence="4">
    <location>
        <position position="165"/>
    </location>
</feature>
<dbReference type="RefSeq" id="WP_139673821.1">
    <property type="nucleotide sequence ID" value="NZ_VDMN01000001.1"/>
</dbReference>
<dbReference type="SUPFAM" id="SSF51569">
    <property type="entry name" value="Aldolase"/>
    <property type="match status" value="1"/>
</dbReference>
<keyword evidence="7" id="KW-1185">Reference proteome</keyword>
<evidence type="ECO:0000256" key="4">
    <source>
        <dbReference type="PIRSR" id="PIRSR001365-1"/>
    </source>
</evidence>
<dbReference type="AlphaFoldDB" id="A0A5C4XSL0"/>
<dbReference type="InterPro" id="IPR002220">
    <property type="entry name" value="DapA-like"/>
</dbReference>
<feature type="active site" description="Proton donor/acceptor" evidence="4">
    <location>
        <position position="137"/>
    </location>
</feature>
<dbReference type="OrthoDB" id="9778880at2"/>
<keyword evidence="2 3" id="KW-0456">Lyase</keyword>
<evidence type="ECO:0000313" key="6">
    <source>
        <dbReference type="EMBL" id="TNM65654.1"/>
    </source>
</evidence>
<dbReference type="GO" id="GO:0008840">
    <property type="term" value="F:4-hydroxy-tetrahydrodipicolinate synthase activity"/>
    <property type="evidence" value="ECO:0007669"/>
    <property type="project" value="TreeGrafter"/>
</dbReference>
<comment type="similarity">
    <text evidence="1 3">Belongs to the DapA family.</text>
</comment>
<feature type="binding site" evidence="5">
    <location>
        <position position="51"/>
    </location>
    <ligand>
        <name>pyruvate</name>
        <dbReference type="ChEBI" id="CHEBI:15361"/>
    </ligand>
</feature>
<dbReference type="Pfam" id="PF00701">
    <property type="entry name" value="DHDPS"/>
    <property type="match status" value="1"/>
</dbReference>
<reference evidence="6 7" key="1">
    <citation type="submission" date="2019-06" db="EMBL/GenBank/DDBJ databases">
        <title>The draft genome of Rhizobium smilacinae PTYR-5.</title>
        <authorList>
            <person name="Liu L."/>
            <person name="Li L."/>
            <person name="Zhang X."/>
        </authorList>
    </citation>
    <scope>NUCLEOTIDE SEQUENCE [LARGE SCALE GENOMIC DNA]</scope>
    <source>
        <strain evidence="6 7">PTYR-5</strain>
    </source>
</reference>
<evidence type="ECO:0000256" key="5">
    <source>
        <dbReference type="PIRSR" id="PIRSR001365-2"/>
    </source>
</evidence>
<dbReference type="PRINTS" id="PR00146">
    <property type="entry name" value="DHPICSNTHASE"/>
</dbReference>
<dbReference type="SMART" id="SM01130">
    <property type="entry name" value="DHDPS"/>
    <property type="match status" value="1"/>
</dbReference>
<dbReference type="PANTHER" id="PTHR12128">
    <property type="entry name" value="DIHYDRODIPICOLINATE SYNTHASE"/>
    <property type="match status" value="1"/>
</dbReference>
<organism evidence="6 7">
    <name type="scientific">Aliirhizobium smilacinae</name>
    <dbReference type="NCBI Taxonomy" id="1395944"/>
    <lineage>
        <taxon>Bacteria</taxon>
        <taxon>Pseudomonadati</taxon>
        <taxon>Pseudomonadota</taxon>
        <taxon>Alphaproteobacteria</taxon>
        <taxon>Hyphomicrobiales</taxon>
        <taxon>Rhizobiaceae</taxon>
        <taxon>Aliirhizobium</taxon>
    </lineage>
</organism>
<proteinExistence type="inferred from homology"/>
<protein>
    <submittedName>
        <fullName evidence="6">Dihydrodipicolinate synthase family protein</fullName>
    </submittedName>
</protein>
<dbReference type="GO" id="GO:0005829">
    <property type="term" value="C:cytosol"/>
    <property type="evidence" value="ECO:0007669"/>
    <property type="project" value="TreeGrafter"/>
</dbReference>
<dbReference type="Gene3D" id="3.20.20.70">
    <property type="entry name" value="Aldolase class I"/>
    <property type="match status" value="1"/>
</dbReference>
<evidence type="ECO:0000256" key="2">
    <source>
        <dbReference type="ARBA" id="ARBA00023239"/>
    </source>
</evidence>
<accession>A0A5C4XSL0</accession>
<dbReference type="PANTHER" id="PTHR12128:SF66">
    <property type="entry name" value="4-HYDROXY-2-OXOGLUTARATE ALDOLASE, MITOCHONDRIAL"/>
    <property type="match status" value="1"/>
</dbReference>
<evidence type="ECO:0000313" key="7">
    <source>
        <dbReference type="Proteomes" id="UP000311605"/>
    </source>
</evidence>
<dbReference type="InterPro" id="IPR013785">
    <property type="entry name" value="Aldolase_TIM"/>
</dbReference>
<dbReference type="EMBL" id="VDMN01000001">
    <property type="protein sequence ID" value="TNM65654.1"/>
    <property type="molecule type" value="Genomic_DNA"/>
</dbReference>
<comment type="caution">
    <text evidence="6">The sequence shown here is derived from an EMBL/GenBank/DDBJ whole genome shotgun (WGS) entry which is preliminary data.</text>
</comment>
<dbReference type="Proteomes" id="UP000311605">
    <property type="component" value="Unassembled WGS sequence"/>
</dbReference>